<feature type="transmembrane region" description="Helical" evidence="7">
    <location>
        <begin position="256"/>
        <end position="274"/>
    </location>
</feature>
<dbReference type="PANTHER" id="PTHR30589">
    <property type="entry name" value="PROLIPOPROTEIN DIACYLGLYCERYL TRANSFERASE"/>
    <property type="match status" value="1"/>
</dbReference>
<evidence type="ECO:0000313" key="9">
    <source>
        <dbReference type="Proteomes" id="UP000237947"/>
    </source>
</evidence>
<keyword evidence="6 7" id="KW-0472">Membrane</keyword>
<dbReference type="RefSeq" id="WP_106011888.1">
    <property type="nucleotide sequence ID" value="NZ_CP027226.1"/>
</dbReference>
<feature type="transmembrane region" description="Helical" evidence="7">
    <location>
        <begin position="61"/>
        <end position="84"/>
    </location>
</feature>
<feature type="transmembrane region" description="Helical" evidence="7">
    <location>
        <begin position="194"/>
        <end position="211"/>
    </location>
</feature>
<keyword evidence="5 7" id="KW-1133">Transmembrane helix</keyword>
<dbReference type="NCBIfam" id="TIGR00544">
    <property type="entry name" value="lgt"/>
    <property type="match status" value="1"/>
</dbReference>
<evidence type="ECO:0000256" key="7">
    <source>
        <dbReference type="HAMAP-Rule" id="MF_01147"/>
    </source>
</evidence>
<dbReference type="PANTHER" id="PTHR30589:SF0">
    <property type="entry name" value="PHOSPHATIDYLGLYCEROL--PROLIPOPROTEIN DIACYLGLYCERYL TRANSFERASE"/>
    <property type="match status" value="1"/>
</dbReference>
<keyword evidence="4 7" id="KW-0812">Transmembrane</keyword>
<feature type="transmembrane region" description="Helical" evidence="7">
    <location>
        <begin position="131"/>
        <end position="149"/>
    </location>
</feature>
<dbReference type="GO" id="GO:0005886">
    <property type="term" value="C:plasma membrane"/>
    <property type="evidence" value="ECO:0007669"/>
    <property type="project" value="UniProtKB-SubCell"/>
</dbReference>
<keyword evidence="8" id="KW-0449">Lipoprotein</keyword>
<evidence type="ECO:0000256" key="6">
    <source>
        <dbReference type="ARBA" id="ARBA00023136"/>
    </source>
</evidence>
<comment type="similarity">
    <text evidence="1 7">Belongs to the Lgt family.</text>
</comment>
<dbReference type="KEGG" id="fsa:C5Q98_01030"/>
<feature type="transmembrane region" description="Helical" evidence="7">
    <location>
        <begin position="218"/>
        <end position="236"/>
    </location>
</feature>
<evidence type="ECO:0000256" key="2">
    <source>
        <dbReference type="ARBA" id="ARBA00022475"/>
    </source>
</evidence>
<evidence type="ECO:0000256" key="4">
    <source>
        <dbReference type="ARBA" id="ARBA00022692"/>
    </source>
</evidence>
<dbReference type="Proteomes" id="UP000237947">
    <property type="component" value="Chromosome"/>
</dbReference>
<dbReference type="AlphaFoldDB" id="A0A2S0KLI9"/>
<keyword evidence="2 7" id="KW-1003">Cell membrane</keyword>
<evidence type="ECO:0000256" key="3">
    <source>
        <dbReference type="ARBA" id="ARBA00022679"/>
    </source>
</evidence>
<evidence type="ECO:0000256" key="5">
    <source>
        <dbReference type="ARBA" id="ARBA00022989"/>
    </source>
</evidence>
<feature type="transmembrane region" description="Helical" evidence="7">
    <location>
        <begin position="104"/>
        <end position="124"/>
    </location>
</feature>
<name>A0A2S0KLI9_9FIRM</name>
<comment type="catalytic activity">
    <reaction evidence="7">
        <text>L-cysteinyl-[prolipoprotein] + a 1,2-diacyl-sn-glycero-3-phospho-(1'-sn-glycerol) = an S-1,2-diacyl-sn-glyceryl-L-cysteinyl-[prolipoprotein] + sn-glycerol 1-phosphate + H(+)</text>
        <dbReference type="Rhea" id="RHEA:56712"/>
        <dbReference type="Rhea" id="RHEA-COMP:14679"/>
        <dbReference type="Rhea" id="RHEA-COMP:14680"/>
        <dbReference type="ChEBI" id="CHEBI:15378"/>
        <dbReference type="ChEBI" id="CHEBI:29950"/>
        <dbReference type="ChEBI" id="CHEBI:57685"/>
        <dbReference type="ChEBI" id="CHEBI:64716"/>
        <dbReference type="ChEBI" id="CHEBI:140658"/>
        <dbReference type="EC" id="2.5.1.145"/>
    </reaction>
</comment>
<comment type="pathway">
    <text evidence="7">Protein modification; lipoprotein biosynthesis (diacylglyceryl transfer).</text>
</comment>
<dbReference type="Pfam" id="PF01790">
    <property type="entry name" value="LGT"/>
    <property type="match status" value="1"/>
</dbReference>
<dbReference type="GO" id="GO:0008961">
    <property type="term" value="F:phosphatidylglycerol-prolipoprotein diacylglyceryl transferase activity"/>
    <property type="evidence" value="ECO:0007669"/>
    <property type="project" value="UniProtKB-UniRule"/>
</dbReference>
<evidence type="ECO:0000256" key="1">
    <source>
        <dbReference type="ARBA" id="ARBA00007150"/>
    </source>
</evidence>
<dbReference type="HAMAP" id="MF_01147">
    <property type="entry name" value="Lgt"/>
    <property type="match status" value="1"/>
</dbReference>
<dbReference type="InterPro" id="IPR001640">
    <property type="entry name" value="Lgt"/>
</dbReference>
<dbReference type="EMBL" id="CP027226">
    <property type="protein sequence ID" value="AVM41902.1"/>
    <property type="molecule type" value="Genomic_DNA"/>
</dbReference>
<dbReference type="UniPathway" id="UPA00664"/>
<gene>
    <name evidence="7 8" type="primary">lgt</name>
    <name evidence="8" type="ORF">C5Q98_01030</name>
</gene>
<keyword evidence="3 7" id="KW-0808">Transferase</keyword>
<sequence>MDKYVVSFPGLGINDLEFSRVAFSLFGIDVYWYGIIITTGIMLCLYLAYRHAPKYGIDQEFLLDNFIMIIIASLLGARAYYVMFSWDQFKGDFMKIIDFRQGGMAFYGGVIGAVIAILVIHAIKKKPALKFIDFCAVYLPLGQAIGRWGNFVNQEAFGVNTDLPWGMISNGTKAYLEMNPQLGQNPALPVHPTFFYEFLGNMILFVVLILYRRKNKHNGDLLATYLIGYGIIRYVVEGLRTDSLYVGQTTVRVSQLLSLFMVVVGIGIFVYHYLRDKKSAELLMEEKLNEASKEVETSEDE</sequence>
<organism evidence="8 9">
    <name type="scientific">Fastidiosipila sanguinis</name>
    <dbReference type="NCBI Taxonomy" id="236753"/>
    <lineage>
        <taxon>Bacteria</taxon>
        <taxon>Bacillati</taxon>
        <taxon>Bacillota</taxon>
        <taxon>Clostridia</taxon>
        <taxon>Eubacteriales</taxon>
        <taxon>Oscillospiraceae</taxon>
        <taxon>Fastidiosipila</taxon>
    </lineage>
</organism>
<accession>A0A2S0KLI9</accession>
<reference evidence="9" key="1">
    <citation type="submission" date="2018-02" db="EMBL/GenBank/DDBJ databases">
        <authorList>
            <person name="Holder M.E."/>
            <person name="Ajami N.J."/>
            <person name="Petrosino J.F."/>
        </authorList>
    </citation>
    <scope>NUCLEOTIDE SEQUENCE [LARGE SCALE GENOMIC DNA]</scope>
    <source>
        <strain evidence="9">CCUG 47711</strain>
    </source>
</reference>
<dbReference type="OrthoDB" id="871140at2"/>
<protein>
    <recommendedName>
        <fullName evidence="7">Phosphatidylglycerol--prolipoprotein diacylglyceryl transferase</fullName>
        <ecNumber evidence="7">2.5.1.145</ecNumber>
    </recommendedName>
</protein>
<feature type="transmembrane region" description="Helical" evidence="7">
    <location>
        <begin position="30"/>
        <end position="49"/>
    </location>
</feature>
<dbReference type="PROSITE" id="PS01311">
    <property type="entry name" value="LGT"/>
    <property type="match status" value="1"/>
</dbReference>
<dbReference type="EC" id="2.5.1.145" evidence="7"/>
<evidence type="ECO:0000313" key="8">
    <source>
        <dbReference type="EMBL" id="AVM41902.1"/>
    </source>
</evidence>
<dbReference type="GO" id="GO:0042158">
    <property type="term" value="P:lipoprotein biosynthetic process"/>
    <property type="evidence" value="ECO:0007669"/>
    <property type="project" value="UniProtKB-UniRule"/>
</dbReference>
<proteinExistence type="inferred from homology"/>
<comment type="function">
    <text evidence="7">Catalyzes the transfer of the diacylglyceryl group from phosphatidylglycerol to the sulfhydryl group of the N-terminal cysteine of a prolipoprotein, the first step in the formation of mature lipoproteins.</text>
</comment>
<keyword evidence="9" id="KW-1185">Reference proteome</keyword>
<comment type="subcellular location">
    <subcellularLocation>
        <location evidence="7">Cell membrane</location>
        <topology evidence="7">Multi-pass membrane protein</topology>
    </subcellularLocation>
</comment>
<feature type="binding site" evidence="7">
    <location>
        <position position="147"/>
    </location>
    <ligand>
        <name>a 1,2-diacyl-sn-glycero-3-phospho-(1'-sn-glycerol)</name>
        <dbReference type="ChEBI" id="CHEBI:64716"/>
    </ligand>
</feature>